<name>A0A445B8U8_ARAHY</name>
<dbReference type="AlphaFoldDB" id="A0A445B8U8"/>
<protein>
    <submittedName>
        <fullName evidence="1">Uncharacterized protein</fullName>
    </submittedName>
</protein>
<evidence type="ECO:0000313" key="2">
    <source>
        <dbReference type="Proteomes" id="UP000289738"/>
    </source>
</evidence>
<dbReference type="STRING" id="3818.A0A445B8U8"/>
<proteinExistence type="predicted"/>
<accession>A0A445B8U8</accession>
<reference evidence="1 2" key="1">
    <citation type="submission" date="2019-01" db="EMBL/GenBank/DDBJ databases">
        <title>Sequencing of cultivated peanut Arachis hypogaea provides insights into genome evolution and oil improvement.</title>
        <authorList>
            <person name="Chen X."/>
        </authorList>
    </citation>
    <scope>NUCLEOTIDE SEQUENCE [LARGE SCALE GENOMIC DNA]</scope>
    <source>
        <strain evidence="2">cv. Fuhuasheng</strain>
        <tissue evidence="1">Leaves</tissue>
    </source>
</reference>
<comment type="caution">
    <text evidence="1">The sequence shown here is derived from an EMBL/GenBank/DDBJ whole genome shotgun (WGS) entry which is preliminary data.</text>
</comment>
<sequence length="71" mass="8340">MILTEEMGVGIHQIVEGLKMELPSNVKNVHTEREDPSQFITHRAKDFVTSMKEIEHRFFRTFESGERFLGF</sequence>
<organism evidence="1 2">
    <name type="scientific">Arachis hypogaea</name>
    <name type="common">Peanut</name>
    <dbReference type="NCBI Taxonomy" id="3818"/>
    <lineage>
        <taxon>Eukaryota</taxon>
        <taxon>Viridiplantae</taxon>
        <taxon>Streptophyta</taxon>
        <taxon>Embryophyta</taxon>
        <taxon>Tracheophyta</taxon>
        <taxon>Spermatophyta</taxon>
        <taxon>Magnoliopsida</taxon>
        <taxon>eudicotyledons</taxon>
        <taxon>Gunneridae</taxon>
        <taxon>Pentapetalae</taxon>
        <taxon>rosids</taxon>
        <taxon>fabids</taxon>
        <taxon>Fabales</taxon>
        <taxon>Fabaceae</taxon>
        <taxon>Papilionoideae</taxon>
        <taxon>50 kb inversion clade</taxon>
        <taxon>dalbergioids sensu lato</taxon>
        <taxon>Dalbergieae</taxon>
        <taxon>Pterocarpus clade</taxon>
        <taxon>Arachis</taxon>
    </lineage>
</organism>
<keyword evidence="2" id="KW-1185">Reference proteome</keyword>
<evidence type="ECO:0000313" key="1">
    <source>
        <dbReference type="EMBL" id="RYR35100.1"/>
    </source>
</evidence>
<dbReference type="Proteomes" id="UP000289738">
    <property type="component" value="Chromosome A10"/>
</dbReference>
<gene>
    <name evidence="1" type="ORF">Ahy_A10g050241</name>
</gene>
<dbReference type="EMBL" id="SDMP01000010">
    <property type="protein sequence ID" value="RYR35100.1"/>
    <property type="molecule type" value="Genomic_DNA"/>
</dbReference>